<dbReference type="SUPFAM" id="SSF52172">
    <property type="entry name" value="CheY-like"/>
    <property type="match status" value="1"/>
</dbReference>
<protein>
    <recommendedName>
        <fullName evidence="2">Response regulatory domain-containing protein</fullName>
    </recommendedName>
</protein>
<evidence type="ECO:0000313" key="4">
    <source>
        <dbReference type="Proteomes" id="UP001055093"/>
    </source>
</evidence>
<name>A0ABQ4UW74_9HYPH</name>
<sequence length="133" mass="14226">MASQYPLAGLRILLVEDEYFTAHETQRVIERAGGAVVGPFGQLPEVMETGLAQPLDAAVIDIGLRGETAYRLAEALDARGVPYLFATGYDAAAVPEQFSGVPLLQKPFREPQLVRLVAELRDAQASVGNESGA</sequence>
<comment type="caution">
    <text evidence="3">The sequence shown here is derived from an EMBL/GenBank/DDBJ whole genome shotgun (WGS) entry which is preliminary data.</text>
</comment>
<evidence type="ECO:0000256" key="1">
    <source>
        <dbReference type="PROSITE-ProRule" id="PRU00169"/>
    </source>
</evidence>
<evidence type="ECO:0000259" key="2">
    <source>
        <dbReference type="PROSITE" id="PS50110"/>
    </source>
</evidence>
<dbReference type="InterPro" id="IPR011006">
    <property type="entry name" value="CheY-like_superfamily"/>
</dbReference>
<dbReference type="PROSITE" id="PS50110">
    <property type="entry name" value="RESPONSE_REGULATORY"/>
    <property type="match status" value="1"/>
</dbReference>
<organism evidence="3 4">
    <name type="scientific">Methylorubrum suomiense</name>
    <dbReference type="NCBI Taxonomy" id="144191"/>
    <lineage>
        <taxon>Bacteria</taxon>
        <taxon>Pseudomonadati</taxon>
        <taxon>Pseudomonadota</taxon>
        <taxon>Alphaproteobacteria</taxon>
        <taxon>Hyphomicrobiales</taxon>
        <taxon>Methylobacteriaceae</taxon>
        <taxon>Methylorubrum</taxon>
    </lineage>
</organism>
<reference evidence="3" key="2">
    <citation type="submission" date="2021-08" db="EMBL/GenBank/DDBJ databases">
        <authorList>
            <person name="Tani A."/>
            <person name="Ola A."/>
            <person name="Ogura Y."/>
            <person name="Katsura K."/>
            <person name="Hayashi T."/>
        </authorList>
    </citation>
    <scope>NUCLEOTIDE SEQUENCE</scope>
    <source>
        <strain evidence="3">DSM 14458</strain>
    </source>
</reference>
<gene>
    <name evidence="3" type="ORF">BGCPKDLD_1855</name>
</gene>
<dbReference type="Proteomes" id="UP001055093">
    <property type="component" value="Unassembled WGS sequence"/>
</dbReference>
<dbReference type="Gene3D" id="3.40.50.2300">
    <property type="match status" value="1"/>
</dbReference>
<feature type="domain" description="Response regulatory" evidence="2">
    <location>
        <begin position="11"/>
        <end position="121"/>
    </location>
</feature>
<feature type="modified residue" description="4-aspartylphosphate" evidence="1">
    <location>
        <position position="61"/>
    </location>
</feature>
<reference evidence="3" key="1">
    <citation type="journal article" date="2021" name="Front. Microbiol.">
        <title>Comprehensive Comparative Genomics and Phenotyping of Methylobacterium Species.</title>
        <authorList>
            <person name="Alessa O."/>
            <person name="Ogura Y."/>
            <person name="Fujitani Y."/>
            <person name="Takami H."/>
            <person name="Hayashi T."/>
            <person name="Sahin N."/>
            <person name="Tani A."/>
        </authorList>
    </citation>
    <scope>NUCLEOTIDE SEQUENCE</scope>
    <source>
        <strain evidence="3">DSM 14458</strain>
    </source>
</reference>
<keyword evidence="1" id="KW-0597">Phosphoprotein</keyword>
<dbReference type="EMBL" id="BPRE01000005">
    <property type="protein sequence ID" value="GJE75272.1"/>
    <property type="molecule type" value="Genomic_DNA"/>
</dbReference>
<proteinExistence type="predicted"/>
<keyword evidence="4" id="KW-1185">Reference proteome</keyword>
<accession>A0ABQ4UW74</accession>
<evidence type="ECO:0000313" key="3">
    <source>
        <dbReference type="EMBL" id="GJE75272.1"/>
    </source>
</evidence>
<dbReference type="RefSeq" id="WP_137827475.1">
    <property type="nucleotide sequence ID" value="NZ_BPRE01000005.1"/>
</dbReference>
<dbReference type="InterPro" id="IPR001789">
    <property type="entry name" value="Sig_transdc_resp-reg_receiver"/>
</dbReference>